<evidence type="ECO:0000313" key="4">
    <source>
        <dbReference type="EMBL" id="KAK4543908.1"/>
    </source>
</evidence>
<feature type="transmembrane region" description="Helical" evidence="2">
    <location>
        <begin position="151"/>
        <end position="170"/>
    </location>
</feature>
<gene>
    <name evidence="4" type="ORF">LTR36_004682</name>
</gene>
<protein>
    <recommendedName>
        <fullName evidence="3">SMODS and SLOG-associating 2TM effector domain-containing protein</fullName>
    </recommendedName>
</protein>
<dbReference type="PANTHER" id="PTHR38793">
    <property type="entry name" value="SLATT_FUNGAL DOMAIN-CONTAINING PROTEIN-RELATED"/>
    <property type="match status" value="1"/>
</dbReference>
<evidence type="ECO:0000256" key="1">
    <source>
        <dbReference type="SAM" id="MobiDB-lite"/>
    </source>
</evidence>
<comment type="caution">
    <text evidence="4">The sequence shown here is derived from an EMBL/GenBank/DDBJ whole genome shotgun (WGS) entry which is preliminary data.</text>
</comment>
<sequence>MSGDGNKPLLSRPTMSSSDYITTLLRPPPDGSYGTIPLHHANTTRSPAKMRRLEESASNPEEESTVFDEEVPMKRDAFCKLIGIRLHADYGSTPSELESATGLYHDIRLSYDTAQRLYFWFEMGVYAALLLQVLLSATFIILGAMRGDHHVPIAVLGAFSVGIAGCLALVKGQGLPMRFRIERDALWEVQLGAEELHGQMAAGKPVMFGDVKRIWERFVEVKKDASLNHPDTWNTSANAAVQSVGVPSKLVSGVPVVATTAAGPTTAVNGALDSNAVHQVEGTVEAPDTV</sequence>
<dbReference type="AlphaFoldDB" id="A0AAV9JG99"/>
<dbReference type="InterPro" id="IPR041622">
    <property type="entry name" value="SLATT_fungi"/>
</dbReference>
<keyword evidence="5" id="KW-1185">Reference proteome</keyword>
<keyword evidence="2" id="KW-0812">Transmembrane</keyword>
<organism evidence="4 5">
    <name type="scientific">Oleoguttula mirabilis</name>
    <dbReference type="NCBI Taxonomy" id="1507867"/>
    <lineage>
        <taxon>Eukaryota</taxon>
        <taxon>Fungi</taxon>
        <taxon>Dikarya</taxon>
        <taxon>Ascomycota</taxon>
        <taxon>Pezizomycotina</taxon>
        <taxon>Dothideomycetes</taxon>
        <taxon>Dothideomycetidae</taxon>
        <taxon>Mycosphaerellales</taxon>
        <taxon>Teratosphaeriaceae</taxon>
        <taxon>Oleoguttula</taxon>
    </lineage>
</organism>
<evidence type="ECO:0000313" key="5">
    <source>
        <dbReference type="Proteomes" id="UP001324427"/>
    </source>
</evidence>
<proteinExistence type="predicted"/>
<evidence type="ECO:0000259" key="3">
    <source>
        <dbReference type="Pfam" id="PF18142"/>
    </source>
</evidence>
<feature type="domain" description="SMODS and SLOG-associating 2TM effector" evidence="3">
    <location>
        <begin position="110"/>
        <end position="224"/>
    </location>
</feature>
<dbReference type="NCBIfam" id="NF033635">
    <property type="entry name" value="SLATT_fungal"/>
    <property type="match status" value="1"/>
</dbReference>
<dbReference type="EMBL" id="JAVFHQ010000028">
    <property type="protein sequence ID" value="KAK4543908.1"/>
    <property type="molecule type" value="Genomic_DNA"/>
</dbReference>
<accession>A0AAV9JG99</accession>
<reference evidence="4 5" key="1">
    <citation type="submission" date="2021-11" db="EMBL/GenBank/DDBJ databases">
        <title>Black yeast isolated from Biological Soil Crust.</title>
        <authorList>
            <person name="Kurbessoian T."/>
        </authorList>
    </citation>
    <scope>NUCLEOTIDE SEQUENCE [LARGE SCALE GENOMIC DNA]</scope>
    <source>
        <strain evidence="4 5">CCFEE 5522</strain>
    </source>
</reference>
<dbReference type="PANTHER" id="PTHR38793:SF3">
    <property type="entry name" value="SMODS AND SLOG-ASSOCIATING 2TM EFFECTOR DOMAIN-CONTAINING PROTEIN"/>
    <property type="match status" value="1"/>
</dbReference>
<dbReference type="Pfam" id="PF18142">
    <property type="entry name" value="SLATT_fungal"/>
    <property type="match status" value="1"/>
</dbReference>
<evidence type="ECO:0000256" key="2">
    <source>
        <dbReference type="SAM" id="Phobius"/>
    </source>
</evidence>
<name>A0AAV9JG99_9PEZI</name>
<dbReference type="Proteomes" id="UP001324427">
    <property type="component" value="Unassembled WGS sequence"/>
</dbReference>
<feature type="transmembrane region" description="Helical" evidence="2">
    <location>
        <begin position="117"/>
        <end position="145"/>
    </location>
</feature>
<keyword evidence="2" id="KW-0472">Membrane</keyword>
<keyword evidence="2" id="KW-1133">Transmembrane helix</keyword>
<feature type="region of interest" description="Disordered" evidence="1">
    <location>
        <begin position="1"/>
        <end position="67"/>
    </location>
</feature>